<dbReference type="InterPro" id="IPR010775">
    <property type="entry name" value="DUF1365"/>
</dbReference>
<evidence type="ECO:0000313" key="2">
    <source>
        <dbReference type="Proteomes" id="UP000232693"/>
    </source>
</evidence>
<gene>
    <name evidence="1" type="ORF">CW740_11120</name>
</gene>
<sequence length="302" mass="35757">MLNQGFMVGEIRHRRYRPKPHEFTYKMYWSLLDLDKLEETFSESKLWSLERWNLISFRNKDFHQNSLISESGIKDSGIKENGINENSIPEINKTSINKQAIIETIRQQTGKNFSGKVFMLSHLRYLGFNFNSVCFYFCYQNDNLKYIVSEITNTPWGERHSYLHLCDEGKRGGKNGDNLFQFEFDKEFHVSPFLTMDMHYQWLFKVEDDELRIHMVVNQKRTNHKFFDATFTADYLPLTKSNMRKLVLSRPLQPLKMVAAIYWQALKLWLKKIPFVPHPKFDKDSRSGDVGAEAGKRNQGRE</sequence>
<dbReference type="PANTHER" id="PTHR33973:SF4">
    <property type="entry name" value="OS07G0153300 PROTEIN"/>
    <property type="match status" value="1"/>
</dbReference>
<dbReference type="EMBL" id="CP025120">
    <property type="protein sequence ID" value="AUD79766.1"/>
    <property type="molecule type" value="Genomic_DNA"/>
</dbReference>
<protein>
    <submittedName>
        <fullName evidence="1">DUF1365 domain-containing protein</fullName>
    </submittedName>
</protein>
<dbReference type="Proteomes" id="UP000232693">
    <property type="component" value="Chromosome"/>
</dbReference>
<reference evidence="1 2" key="1">
    <citation type="submission" date="2017-12" db="EMBL/GenBank/DDBJ databases">
        <title>Kangiella profundi FT102 completed genome.</title>
        <authorList>
            <person name="Xu J."/>
            <person name="Wang J."/>
            <person name="Lu Y."/>
        </authorList>
    </citation>
    <scope>NUCLEOTIDE SEQUENCE [LARGE SCALE GENOMIC DNA]</scope>
    <source>
        <strain evidence="1 2">FT102</strain>
    </source>
</reference>
<evidence type="ECO:0000313" key="1">
    <source>
        <dbReference type="EMBL" id="AUD79766.1"/>
    </source>
</evidence>
<dbReference type="PANTHER" id="PTHR33973">
    <property type="entry name" value="OS07G0153300 PROTEIN"/>
    <property type="match status" value="1"/>
</dbReference>
<dbReference type="RefSeq" id="WP_106647561.1">
    <property type="nucleotide sequence ID" value="NZ_BMGO01000001.1"/>
</dbReference>
<keyword evidence="2" id="KW-1185">Reference proteome</keyword>
<organism evidence="1 2">
    <name type="scientific">Kangiella profundi</name>
    <dbReference type="NCBI Taxonomy" id="1561924"/>
    <lineage>
        <taxon>Bacteria</taxon>
        <taxon>Pseudomonadati</taxon>
        <taxon>Pseudomonadota</taxon>
        <taxon>Gammaproteobacteria</taxon>
        <taxon>Kangiellales</taxon>
        <taxon>Kangiellaceae</taxon>
        <taxon>Kangiella</taxon>
    </lineage>
</organism>
<proteinExistence type="predicted"/>
<dbReference type="Pfam" id="PF07103">
    <property type="entry name" value="DUF1365"/>
    <property type="match status" value="1"/>
</dbReference>
<name>A0A2K9AHB0_9GAMM</name>
<dbReference type="AlphaFoldDB" id="A0A2K9AHB0"/>
<dbReference type="KEGG" id="kpd:CW740_11120"/>
<accession>A0A2K9AHB0</accession>
<dbReference type="OrthoDB" id="9778801at2"/>